<dbReference type="STRING" id="290338.CKO_02461"/>
<sequence>MSSKITRKAVLFSADNQFDFTGDDYRPDKGEKSMELYKEYPAHVVLLRRTLAVVAGVLALPVMLFWKDRARFYSYLHRVWSKTSDKPVWMEQAEKVTCDFY</sequence>
<evidence type="ECO:0008006" key="4">
    <source>
        <dbReference type="Google" id="ProtNLM"/>
    </source>
</evidence>
<keyword evidence="1" id="KW-0472">Membrane</keyword>
<keyword evidence="1" id="KW-1133">Transmembrane helix</keyword>
<keyword evidence="3" id="KW-1185">Reference proteome</keyword>
<dbReference type="Pfam" id="PF10725">
    <property type="entry name" value="DUF2517"/>
    <property type="match status" value="1"/>
</dbReference>
<evidence type="ECO:0000313" key="3">
    <source>
        <dbReference type="Proteomes" id="UP000008148"/>
    </source>
</evidence>
<evidence type="ECO:0000256" key="1">
    <source>
        <dbReference type="SAM" id="Phobius"/>
    </source>
</evidence>
<dbReference type="KEGG" id="cko:CKO_02461"/>
<protein>
    <recommendedName>
        <fullName evidence="4">DUF2517 family protein</fullName>
    </recommendedName>
</protein>
<dbReference type="Proteomes" id="UP000008148">
    <property type="component" value="Chromosome"/>
</dbReference>
<dbReference type="HOGENOM" id="CLU_179850_0_0_6"/>
<name>A8AJB5_CITK8</name>
<dbReference type="EMBL" id="CP000822">
    <property type="protein sequence ID" value="ABV13578.1"/>
    <property type="molecule type" value="Genomic_DNA"/>
</dbReference>
<proteinExistence type="predicted"/>
<organism evidence="2 3">
    <name type="scientific">Citrobacter koseri (strain ATCC BAA-895 / CDC 4225-83 / SGSC4696)</name>
    <dbReference type="NCBI Taxonomy" id="290338"/>
    <lineage>
        <taxon>Bacteria</taxon>
        <taxon>Pseudomonadati</taxon>
        <taxon>Pseudomonadota</taxon>
        <taxon>Gammaproteobacteria</taxon>
        <taxon>Enterobacterales</taxon>
        <taxon>Enterobacteriaceae</taxon>
        <taxon>Citrobacter</taxon>
    </lineage>
</organism>
<accession>A8AJB5</accession>
<dbReference type="InterPro" id="IPR019663">
    <property type="entry name" value="YbfA"/>
</dbReference>
<dbReference type="AlphaFoldDB" id="A8AJB5"/>
<reference evidence="2 3" key="1">
    <citation type="submission" date="2007-08" db="EMBL/GenBank/DDBJ databases">
        <authorList>
            <consortium name="The Citrobacter koseri Genome Sequencing Project"/>
            <person name="McClelland M."/>
            <person name="Sanderson E.K."/>
            <person name="Porwollik S."/>
            <person name="Spieth J."/>
            <person name="Clifton W.S."/>
            <person name="Latreille P."/>
            <person name="Courtney L."/>
            <person name="Wang C."/>
            <person name="Pepin K."/>
            <person name="Bhonagiri V."/>
            <person name="Nash W."/>
            <person name="Johnson M."/>
            <person name="Thiruvilangam P."/>
            <person name="Wilson R."/>
        </authorList>
    </citation>
    <scope>NUCLEOTIDE SEQUENCE [LARGE SCALE GENOMIC DNA]</scope>
    <source>
        <strain evidence="3">ATCC BAA-895 / CDC 4225-83 / SGSC4696</strain>
    </source>
</reference>
<evidence type="ECO:0000313" key="2">
    <source>
        <dbReference type="EMBL" id="ABV13578.1"/>
    </source>
</evidence>
<feature type="transmembrane region" description="Helical" evidence="1">
    <location>
        <begin position="46"/>
        <end position="66"/>
    </location>
</feature>
<keyword evidence="1" id="KW-0812">Transmembrane</keyword>
<gene>
    <name evidence="2" type="ordered locus">CKO_02461</name>
</gene>